<dbReference type="InterPro" id="IPR014001">
    <property type="entry name" value="Helicase_ATP-bd"/>
</dbReference>
<feature type="domain" description="Helicase ATP-binding" evidence="1">
    <location>
        <begin position="13"/>
        <end position="179"/>
    </location>
</feature>
<dbReference type="InterPro" id="IPR038718">
    <property type="entry name" value="SNF2-like_sf"/>
</dbReference>
<accession>A0A1G9QWG7</accession>
<dbReference type="Pfam" id="PF00176">
    <property type="entry name" value="SNF2-rel_dom"/>
    <property type="match status" value="1"/>
</dbReference>
<dbReference type="InterPro" id="IPR027417">
    <property type="entry name" value="P-loop_NTPase"/>
</dbReference>
<dbReference type="Gene3D" id="3.40.50.10810">
    <property type="entry name" value="Tandem AAA-ATPase domain"/>
    <property type="match status" value="1"/>
</dbReference>
<evidence type="ECO:0000259" key="1">
    <source>
        <dbReference type="PROSITE" id="PS51192"/>
    </source>
</evidence>
<dbReference type="InterPro" id="IPR000330">
    <property type="entry name" value="SNF2_N"/>
</dbReference>
<gene>
    <name evidence="2" type="ORF">SAMN05660299_00284</name>
</gene>
<proteinExistence type="predicted"/>
<dbReference type="SMART" id="SM00487">
    <property type="entry name" value="DEXDc"/>
    <property type="match status" value="1"/>
</dbReference>
<keyword evidence="3" id="KW-1185">Reference proteome</keyword>
<protein>
    <submittedName>
        <fullName evidence="2">SNF2 family N-terminal domain-containing protein</fullName>
    </submittedName>
</protein>
<dbReference type="SUPFAM" id="SSF52540">
    <property type="entry name" value="P-loop containing nucleoside triphosphate hydrolases"/>
    <property type="match status" value="2"/>
</dbReference>
<dbReference type="PANTHER" id="PTHR10799">
    <property type="entry name" value="SNF2/RAD54 HELICASE FAMILY"/>
    <property type="match status" value="1"/>
</dbReference>
<dbReference type="Gene3D" id="3.40.50.300">
    <property type="entry name" value="P-loop containing nucleotide triphosphate hydrolases"/>
    <property type="match status" value="1"/>
</dbReference>
<dbReference type="RefSeq" id="WP_091647529.1">
    <property type="nucleotide sequence ID" value="NZ_FNHQ01000002.1"/>
</dbReference>
<dbReference type="AlphaFoldDB" id="A0A1G9QWG7"/>
<sequence>MIFTPHAYQKEGIEYIIGHPDCGLFWEMGLGKTSTVLDAIDALMYDCCSIRKVLIVAPKKVAEATWQDEAVKWDNLRGLTFSTVLGTEDQRKKALRKEADIYVISRDSVVWLMELCRFRPSFDMLVVDESSSFKNPQAKRFRALRKARPFFKRIVILTGTPAPNNLHDIWAQVYLLDAGKRLGVTLSEFRKNYFKPGRSNGYAVYEWLVRDEKSKKEIYNRVSDICMSLKTKDYLKLPERIDNIIRVQMDETAKQCYKSMKKEMTLELHGAEITALNAAALSNKLLQMANGSVYEDPDPNVEYVGGYFGGTVQIHKAKLNKLYEIVEDNPGKPVLVFYAFKHDLWTIKSRFPNAVELSGADSVRDWNAGKIEMLVAHPASCGYGLNLQAGGNIIVWYGLTWSLEQYQQANARLYRQGQDKPVIIHHLVTAGTIDEQVIAALQRKRTGQDALMEAIKSHLRGE</sequence>
<evidence type="ECO:0000313" key="2">
    <source>
        <dbReference type="EMBL" id="SDM14585.1"/>
    </source>
</evidence>
<dbReference type="EMBL" id="FNHQ01000002">
    <property type="protein sequence ID" value="SDM14585.1"/>
    <property type="molecule type" value="Genomic_DNA"/>
</dbReference>
<dbReference type="OrthoDB" id="9760715at2"/>
<name>A0A1G9QWG7_9FIRM</name>
<evidence type="ECO:0000313" key="3">
    <source>
        <dbReference type="Proteomes" id="UP000199309"/>
    </source>
</evidence>
<organism evidence="2 3">
    <name type="scientific">Megasphaera paucivorans</name>
    <dbReference type="NCBI Taxonomy" id="349095"/>
    <lineage>
        <taxon>Bacteria</taxon>
        <taxon>Bacillati</taxon>
        <taxon>Bacillota</taxon>
        <taxon>Negativicutes</taxon>
        <taxon>Veillonellales</taxon>
        <taxon>Veillonellaceae</taxon>
        <taxon>Megasphaera</taxon>
    </lineage>
</organism>
<reference evidence="2 3" key="1">
    <citation type="submission" date="2016-10" db="EMBL/GenBank/DDBJ databases">
        <authorList>
            <person name="de Groot N.N."/>
        </authorList>
    </citation>
    <scope>NUCLEOTIDE SEQUENCE [LARGE SCALE GENOMIC DNA]</scope>
    <source>
        <strain evidence="2 3">DSM 16981</strain>
    </source>
</reference>
<dbReference type="Proteomes" id="UP000199309">
    <property type="component" value="Unassembled WGS sequence"/>
</dbReference>
<dbReference type="STRING" id="349095.SAMN05660299_00284"/>
<dbReference type="GO" id="GO:0005524">
    <property type="term" value="F:ATP binding"/>
    <property type="evidence" value="ECO:0007669"/>
    <property type="project" value="InterPro"/>
</dbReference>
<dbReference type="PROSITE" id="PS51192">
    <property type="entry name" value="HELICASE_ATP_BIND_1"/>
    <property type="match status" value="1"/>
</dbReference>